<reference evidence="4" key="1">
    <citation type="journal article" date="2015" name="Nature">
        <title>Complex archaea that bridge the gap between prokaryotes and eukaryotes.</title>
        <authorList>
            <person name="Spang A."/>
            <person name="Saw J.H."/>
            <person name="Jorgensen S.L."/>
            <person name="Zaremba-Niedzwiedzka K."/>
            <person name="Martijn J."/>
            <person name="Lind A.E."/>
            <person name="van Eijk R."/>
            <person name="Schleper C."/>
            <person name="Guy L."/>
            <person name="Ettema T.J."/>
        </authorList>
    </citation>
    <scope>NUCLEOTIDE SEQUENCE</scope>
</reference>
<dbReference type="FunFam" id="2.60.40.1840:FF:000001">
    <property type="entry name" value="Aminopeptidase N"/>
    <property type="match status" value="1"/>
</dbReference>
<feature type="domain" description="Peptidase M1 alanyl aminopeptidase Ig-like fold" evidence="2">
    <location>
        <begin position="14"/>
        <end position="112"/>
    </location>
</feature>
<evidence type="ECO:0000259" key="2">
    <source>
        <dbReference type="Pfam" id="PF11940"/>
    </source>
</evidence>
<evidence type="ECO:0000259" key="3">
    <source>
        <dbReference type="Pfam" id="PF17432"/>
    </source>
</evidence>
<comment type="caution">
    <text evidence="4">The sequence shown here is derived from an EMBL/GenBank/DDBJ whole genome shotgun (WGS) entry which is preliminary data.</text>
</comment>
<name>A0A0F9NX28_9ZZZZ</name>
<dbReference type="InterPro" id="IPR037144">
    <property type="entry name" value="Peptidase_M1_pepN_C_sf"/>
</dbReference>
<dbReference type="PANTHER" id="PTHR46322:SF1">
    <property type="entry name" value="PUROMYCIN-SENSITIVE AMINOPEPTIDASE"/>
    <property type="match status" value="1"/>
</dbReference>
<dbReference type="Pfam" id="PF17432">
    <property type="entry name" value="DUF3458_C"/>
    <property type="match status" value="1"/>
</dbReference>
<organism evidence="4">
    <name type="scientific">marine sediment metagenome</name>
    <dbReference type="NCBI Taxonomy" id="412755"/>
    <lineage>
        <taxon>unclassified sequences</taxon>
        <taxon>metagenomes</taxon>
        <taxon>ecological metagenomes</taxon>
    </lineage>
</organism>
<dbReference type="Gene3D" id="2.60.40.1840">
    <property type="match status" value="1"/>
</dbReference>
<sequence length="373" mass="41781">IDLTQFKRWYNQAGTPRLVVKQDYDAQQGIFSLNIEQLAPLNQPDNAPLHIPFAIELLDAQGHSVPLSFAGNRVDHVLDVTNKQQSFSFDGLTAKPVAVLLEDFSAPCIVQQQTTQADLLHIMRFARSDFSRWDAQQQLFISAVKAAIKTPTQNLLDDEVINALRSLVIEKQGDLALIAELLKLPSFDTLAAEFTVIPVDEIVAITQQFEQQIAGQLHREFTACYQSLIDDGSVSAAAVAVRALKGMCLHYLAKINELENNQLLISAANSHNMTNVLAALSAVVKADSSLASELLNQFDSQWRHDVLVMDKWFALQAMQGADNAIANIEKLYQHPCFDFSNPNRVRALVGSFSYFGCRWMIFRLFWLFVSFHK</sequence>
<dbReference type="PANTHER" id="PTHR46322">
    <property type="entry name" value="PUROMYCIN-SENSITIVE AMINOPEPTIDASE"/>
    <property type="match status" value="1"/>
</dbReference>
<proteinExistence type="predicted"/>
<dbReference type="InterPro" id="IPR035414">
    <property type="entry name" value="Peptidase_M1_pepN_Ig-like"/>
</dbReference>
<accession>A0A0F9NX28</accession>
<dbReference type="Pfam" id="PF11940">
    <property type="entry name" value="DUF3458"/>
    <property type="match status" value="1"/>
</dbReference>
<evidence type="ECO:0008006" key="5">
    <source>
        <dbReference type="Google" id="ProtNLM"/>
    </source>
</evidence>
<dbReference type="AlphaFoldDB" id="A0A0F9NX28"/>
<protein>
    <recommendedName>
        <fullName evidence="5">Aminopeptidase N</fullName>
    </recommendedName>
</protein>
<dbReference type="Gene3D" id="1.25.50.10">
    <property type="entry name" value="Peptidase M1, alanyl aminopeptidase, C-terminal domain"/>
    <property type="match status" value="1"/>
</dbReference>
<gene>
    <name evidence="4" type="ORF">LCGC14_1208720</name>
</gene>
<dbReference type="GO" id="GO:0008270">
    <property type="term" value="F:zinc ion binding"/>
    <property type="evidence" value="ECO:0007669"/>
    <property type="project" value="InterPro"/>
</dbReference>
<dbReference type="InterPro" id="IPR012779">
    <property type="entry name" value="Peptidase_M1_pepN"/>
</dbReference>
<dbReference type="EMBL" id="LAZR01006267">
    <property type="protein sequence ID" value="KKM93415.1"/>
    <property type="molecule type" value="Genomic_DNA"/>
</dbReference>
<dbReference type="GO" id="GO:0004177">
    <property type="term" value="F:aminopeptidase activity"/>
    <property type="evidence" value="ECO:0007669"/>
    <property type="project" value="UniProtKB-KW"/>
</dbReference>
<dbReference type="InterPro" id="IPR024601">
    <property type="entry name" value="Peptidase_M1_pepN_C"/>
</dbReference>
<evidence type="ECO:0000256" key="1">
    <source>
        <dbReference type="ARBA" id="ARBA00022438"/>
    </source>
</evidence>
<dbReference type="InterPro" id="IPR038438">
    <property type="entry name" value="PepN_Ig-like_sf"/>
</dbReference>
<feature type="non-terminal residue" evidence="4">
    <location>
        <position position="1"/>
    </location>
</feature>
<evidence type="ECO:0000313" key="4">
    <source>
        <dbReference type="EMBL" id="KKM93415.1"/>
    </source>
</evidence>
<keyword evidence="1" id="KW-0645">Protease</keyword>
<feature type="domain" description="Peptidase M1 alanyl aminopeptidase C-terminal" evidence="3">
    <location>
        <begin position="117"/>
        <end position="353"/>
    </location>
</feature>
<keyword evidence="1" id="KW-0031">Aminopeptidase</keyword>
<keyword evidence="1" id="KW-0378">Hydrolase</keyword>